<dbReference type="Proteomes" id="UP000502035">
    <property type="component" value="Chromosome"/>
</dbReference>
<dbReference type="KEGG" id="npi:G7071_04225"/>
<organism evidence="2 3">
    <name type="scientific">Nocardioides piscis</name>
    <dbReference type="NCBI Taxonomy" id="2714938"/>
    <lineage>
        <taxon>Bacteria</taxon>
        <taxon>Bacillati</taxon>
        <taxon>Actinomycetota</taxon>
        <taxon>Actinomycetes</taxon>
        <taxon>Propionibacteriales</taxon>
        <taxon>Nocardioidaceae</taxon>
        <taxon>Nocardioides</taxon>
    </lineage>
</organism>
<dbReference type="AlphaFoldDB" id="A0A6G7YDE7"/>
<keyword evidence="3" id="KW-1185">Reference proteome</keyword>
<protein>
    <submittedName>
        <fullName evidence="2">Uncharacterized protein</fullName>
    </submittedName>
</protein>
<name>A0A6G7YDE7_9ACTN</name>
<dbReference type="RefSeq" id="WP_166315274.1">
    <property type="nucleotide sequence ID" value="NZ_CP049866.1"/>
</dbReference>
<evidence type="ECO:0000313" key="2">
    <source>
        <dbReference type="EMBL" id="QIK74749.1"/>
    </source>
</evidence>
<gene>
    <name evidence="2" type="ORF">G7071_04225</name>
</gene>
<feature type="compositionally biased region" description="Basic and acidic residues" evidence="1">
    <location>
        <begin position="11"/>
        <end position="20"/>
    </location>
</feature>
<feature type="region of interest" description="Disordered" evidence="1">
    <location>
        <begin position="1"/>
        <end position="21"/>
    </location>
</feature>
<accession>A0A6G7YDE7</accession>
<sequence length="189" mass="21538">MAERQAAATDPEERDRLFEKEFEETPVPRLKVVNMVDELVHQRSDWETYDPEDATYGDHIGEVELLGERRWFVWTTEGYEVTPGSVHMFASQEEAESGWRRLCASHGDVYFDDEDYEDDPHKEPMTSGVLEARVDRQWGYFARATGLPENVSRALMKGRMDALVVAAATGGHPTPEQLAAYEMLAALRL</sequence>
<evidence type="ECO:0000313" key="3">
    <source>
        <dbReference type="Proteomes" id="UP000502035"/>
    </source>
</evidence>
<evidence type="ECO:0000256" key="1">
    <source>
        <dbReference type="SAM" id="MobiDB-lite"/>
    </source>
</evidence>
<dbReference type="EMBL" id="CP049866">
    <property type="protein sequence ID" value="QIK74749.1"/>
    <property type="molecule type" value="Genomic_DNA"/>
</dbReference>
<reference evidence="2 3" key="1">
    <citation type="submission" date="2020-03" db="EMBL/GenBank/DDBJ databases">
        <title>Nocardioides sp. nov., isolated from fish.</title>
        <authorList>
            <person name="Hyun D.-W."/>
            <person name="Bae J.-W."/>
        </authorList>
    </citation>
    <scope>NUCLEOTIDE SEQUENCE [LARGE SCALE GENOMIC DNA]</scope>
    <source>
        <strain evidence="2 3">HDW12A</strain>
    </source>
</reference>
<proteinExistence type="predicted"/>